<accession>A0A4Y2UBM4</accession>
<dbReference type="Proteomes" id="UP000499080">
    <property type="component" value="Unassembled WGS sequence"/>
</dbReference>
<organism evidence="1 2">
    <name type="scientific">Araneus ventricosus</name>
    <name type="common">Orbweaver spider</name>
    <name type="synonym">Epeira ventricosa</name>
    <dbReference type="NCBI Taxonomy" id="182803"/>
    <lineage>
        <taxon>Eukaryota</taxon>
        <taxon>Metazoa</taxon>
        <taxon>Ecdysozoa</taxon>
        <taxon>Arthropoda</taxon>
        <taxon>Chelicerata</taxon>
        <taxon>Arachnida</taxon>
        <taxon>Araneae</taxon>
        <taxon>Araneomorphae</taxon>
        <taxon>Entelegynae</taxon>
        <taxon>Araneoidea</taxon>
        <taxon>Araneidae</taxon>
        <taxon>Araneus</taxon>
    </lineage>
</organism>
<name>A0A4Y2UBM4_ARAVE</name>
<dbReference type="PANTHER" id="PTHR10492">
    <property type="match status" value="1"/>
</dbReference>
<gene>
    <name evidence="1" type="ORF">AVEN_84490_1</name>
</gene>
<reference evidence="1 2" key="1">
    <citation type="journal article" date="2019" name="Sci. Rep.">
        <title>Orb-weaving spider Araneus ventricosus genome elucidates the spidroin gene catalogue.</title>
        <authorList>
            <person name="Kono N."/>
            <person name="Nakamura H."/>
            <person name="Ohtoshi R."/>
            <person name="Moran D.A.P."/>
            <person name="Shinohara A."/>
            <person name="Yoshida Y."/>
            <person name="Fujiwara M."/>
            <person name="Mori M."/>
            <person name="Tomita M."/>
            <person name="Arakawa K."/>
        </authorList>
    </citation>
    <scope>NUCLEOTIDE SEQUENCE [LARGE SCALE GENOMIC DNA]</scope>
</reference>
<keyword evidence="2" id="KW-1185">Reference proteome</keyword>
<comment type="caution">
    <text evidence="1">The sequence shown here is derived from an EMBL/GenBank/DDBJ whole genome shotgun (WGS) entry which is preliminary data.</text>
</comment>
<evidence type="ECO:0000313" key="1">
    <source>
        <dbReference type="EMBL" id="GBO10248.1"/>
    </source>
</evidence>
<evidence type="ECO:0000313" key="2">
    <source>
        <dbReference type="Proteomes" id="UP000499080"/>
    </source>
</evidence>
<sequence length="141" mass="16756">MVILFIEEEIMVKASRNWLGEIQYQLDNRYIVPYNPFLLIYFQAYINVEICSCVKSVKYLHKYIYKGHDSCNVQITSEGGVLNHDEISAFLNEMYVSPTEAAFRMFSFHMYDQSHTVVRLPVHFPGSQQVYLQRRLKKRLY</sequence>
<proteinExistence type="predicted"/>
<dbReference type="AlphaFoldDB" id="A0A4Y2UBM4"/>
<dbReference type="OrthoDB" id="1728974at2759"/>
<protein>
    <submittedName>
        <fullName evidence="1">Uncharacterized protein</fullName>
    </submittedName>
</protein>
<dbReference type="EMBL" id="BGPR01035423">
    <property type="protein sequence ID" value="GBO10248.1"/>
    <property type="molecule type" value="Genomic_DNA"/>
</dbReference>
<dbReference type="PANTHER" id="PTHR10492:SF94">
    <property type="entry name" value="ATP-DEPENDENT DNA HELICASE"/>
    <property type="match status" value="1"/>
</dbReference>